<dbReference type="Pfam" id="PF17389">
    <property type="entry name" value="Bac_rhamnosid6H"/>
    <property type="match status" value="1"/>
</dbReference>
<dbReference type="Pfam" id="PF05592">
    <property type="entry name" value="Bac_rhamnosid"/>
    <property type="match status" value="1"/>
</dbReference>
<evidence type="ECO:0000259" key="5">
    <source>
        <dbReference type="Pfam" id="PF08531"/>
    </source>
</evidence>
<dbReference type="InterPro" id="IPR012341">
    <property type="entry name" value="6hp_glycosidase-like_sf"/>
</dbReference>
<dbReference type="Pfam" id="PF25788">
    <property type="entry name" value="Ig_Rha78A_N"/>
    <property type="match status" value="1"/>
</dbReference>
<feature type="domain" description="Alpha-L-rhamnosidase six-hairpin glycosidase" evidence="6">
    <location>
        <begin position="658"/>
        <end position="988"/>
    </location>
</feature>
<dbReference type="InterPro" id="IPR035398">
    <property type="entry name" value="Bac_rhamnosid_C"/>
</dbReference>
<evidence type="ECO:0000313" key="9">
    <source>
        <dbReference type="Proteomes" id="UP001594351"/>
    </source>
</evidence>
<feature type="domain" description="Alpha-L-rhamnosidase C-terminal" evidence="7">
    <location>
        <begin position="990"/>
        <end position="1063"/>
    </location>
</feature>
<dbReference type="InterPro" id="IPR013783">
    <property type="entry name" value="Ig-like_fold"/>
</dbReference>
<dbReference type="EMBL" id="JBHPBY010000001">
    <property type="protein sequence ID" value="MFC1848569.1"/>
    <property type="molecule type" value="Genomic_DNA"/>
</dbReference>
<dbReference type="Gene3D" id="1.50.10.10">
    <property type="match status" value="1"/>
</dbReference>
<sequence>MSRPFIRIHIYQVILVSCFIVTMTCQFGSCLSADQLKPETTATVDISAAGLKAAYLRCEYHVNPLGIGVVQPRLSWIVVSDGRTKKQSAYRILVSSDRQKLDAGEGDLWDSGRVCSHHTNQVVYGGKKLLSRMRCFWQVRVWDGERIPSAYSPPALWTMGLLDTNDWQAKWIGFDLPTPPSHRLPPKVELFNLRNSMWVWSGRGNPQQNVSPTTLFFRKKISLDSEKKIKKACFYLAVDDELTLFVNDKEMARFRGWKPRKKIDLTDVLIRGENILAIVAENSGVWPTPAGLIGKLYIEFQAGDNMVVPIDNSWKVNQEEHTGWLSVEFNDSSWPQAREFAPYGDQPWGELTDSLHLPPPPYLRKIFSIRKPIKQATIYTSALGLYELHINGRRVGINYFTPGWTDYKKRIYYNTYDVTHLLRNGSNALGAILADGWYAGYIGWGNKRDRYSDQPRFLAQLEIEFADGSKRIVFTDKTWKAAYGPILEADILMGEAYDARLEMPGWDTASFNDSSWQPVALSQGIDVEVQAYPGVTVKEHLGLKPKRITQPAKETYIVDLGQNIAGWARLKFKGKAGDRVTLRFAEVLNPDGTIYTDNLRNARATDTYILKGTGEEIWQPRFTYHGFRYIEVSGYPGKLSEDSLTGIVVHSDTAVSNSFECSSSMINQLYQNVAWSQRGNFIDVPTDCPQRDERLGWTGDAQIFSRTAALNMDVAAFFTKWLVDLVDAQGEDGNFPDVAPRIVATGGGTAACGDAGIICPWTMYQVYGDTHLVEKHYGAMQKWIEFLTGHSEHLLRPATGYGDWLSIAADTPKDVVATAYFAYSTRLLSKMAEAIGQKQDAQDYELLFQNIKAAFVSQYITADARIKGDTQTGYVLALYFDLLPENKRLAAVNHLIEKIKAKNWHLSTGFIGSKYLLSVLTDAGHLDVAYRLLNNDTFPSWGYCVKQGATTIWERWDGLTNKGFQSPEMNSFNHFAFGAVASWMFSTIIGIDTDGPGFRKIIIHPQPGGGLIFARGTYNSINGQVISDWKITGQKFHLNVTIPANTTATIYLPSQRADSVTESGIPAQRVQAIRFIRWEKNTAVFQVSSGKYQFLSLLPK</sequence>
<dbReference type="Gene3D" id="2.60.120.260">
    <property type="entry name" value="Galactose-binding domain-like"/>
    <property type="match status" value="3"/>
</dbReference>
<evidence type="ECO:0000256" key="3">
    <source>
        <dbReference type="ARBA" id="ARBA00022801"/>
    </source>
</evidence>
<dbReference type="Pfam" id="PF08531">
    <property type="entry name" value="Bac_rhamnosid_N"/>
    <property type="match status" value="1"/>
</dbReference>
<reference evidence="8 9" key="1">
    <citation type="submission" date="2024-09" db="EMBL/GenBank/DDBJ databases">
        <title>Laminarin stimulates single cell rates of sulfate reduction while oxygen inhibits transcriptomic activity in coastal marine sediment.</title>
        <authorList>
            <person name="Lindsay M."/>
            <person name="Orcutt B."/>
            <person name="Emerson D."/>
            <person name="Stepanauskas R."/>
            <person name="D'Angelo T."/>
        </authorList>
    </citation>
    <scope>NUCLEOTIDE SEQUENCE [LARGE SCALE GENOMIC DNA]</scope>
    <source>
        <strain evidence="8">SAG AM-311-K15</strain>
    </source>
</reference>
<dbReference type="GO" id="GO:0016787">
    <property type="term" value="F:hydrolase activity"/>
    <property type="evidence" value="ECO:0007669"/>
    <property type="project" value="UniProtKB-KW"/>
</dbReference>
<dbReference type="EC" id="3.2.1.40" evidence="2"/>
<dbReference type="InterPro" id="IPR035396">
    <property type="entry name" value="Bac_rhamnosid6H"/>
</dbReference>
<evidence type="ECO:0000259" key="7">
    <source>
        <dbReference type="Pfam" id="PF17390"/>
    </source>
</evidence>
<comment type="catalytic activity">
    <reaction evidence="1">
        <text>Hydrolysis of terminal non-reducing alpha-L-rhamnose residues in alpha-L-rhamnosides.</text>
        <dbReference type="EC" id="3.2.1.40"/>
    </reaction>
</comment>
<evidence type="ECO:0000256" key="2">
    <source>
        <dbReference type="ARBA" id="ARBA00012652"/>
    </source>
</evidence>
<organism evidence="8 9">
    <name type="scientific">candidate division CSSED10-310 bacterium</name>
    <dbReference type="NCBI Taxonomy" id="2855610"/>
    <lineage>
        <taxon>Bacteria</taxon>
        <taxon>Bacteria division CSSED10-310</taxon>
    </lineage>
</organism>
<proteinExistence type="predicted"/>
<dbReference type="Gene3D" id="2.60.420.10">
    <property type="entry name" value="Maltose phosphorylase, domain 3"/>
    <property type="match status" value="1"/>
</dbReference>
<evidence type="ECO:0000259" key="4">
    <source>
        <dbReference type="Pfam" id="PF05592"/>
    </source>
</evidence>
<dbReference type="Proteomes" id="UP001594351">
    <property type="component" value="Unassembled WGS sequence"/>
</dbReference>
<dbReference type="InterPro" id="IPR013737">
    <property type="entry name" value="Bac_rhamnosid_N"/>
</dbReference>
<dbReference type="SUPFAM" id="SSF49785">
    <property type="entry name" value="Galactose-binding domain-like"/>
    <property type="match status" value="1"/>
</dbReference>
<comment type="caution">
    <text evidence="8">The sequence shown here is derived from an EMBL/GenBank/DDBJ whole genome shotgun (WGS) entry which is preliminary data.</text>
</comment>
<evidence type="ECO:0000259" key="6">
    <source>
        <dbReference type="Pfam" id="PF17389"/>
    </source>
</evidence>
<accession>A0ABV6YQT5</accession>
<dbReference type="PIRSF" id="PIRSF010631">
    <property type="entry name" value="A-rhamnsds"/>
    <property type="match status" value="1"/>
</dbReference>
<evidence type="ECO:0000256" key="1">
    <source>
        <dbReference type="ARBA" id="ARBA00001445"/>
    </source>
</evidence>
<feature type="domain" description="Bacterial alpha-L-rhamnosidase N-terminal" evidence="5">
    <location>
        <begin position="371"/>
        <end position="536"/>
    </location>
</feature>
<dbReference type="InterPro" id="IPR016007">
    <property type="entry name" value="Alpha_rhamnosid"/>
</dbReference>
<feature type="domain" description="Alpha-L-rhamnosidase concanavalin-like" evidence="4">
    <location>
        <begin position="552"/>
        <end position="650"/>
    </location>
</feature>
<dbReference type="InterPro" id="IPR008928">
    <property type="entry name" value="6-hairpin_glycosidase_sf"/>
</dbReference>
<dbReference type="InterPro" id="IPR008979">
    <property type="entry name" value="Galactose-bd-like_sf"/>
</dbReference>
<dbReference type="Gene3D" id="2.60.40.10">
    <property type="entry name" value="Immunoglobulins"/>
    <property type="match status" value="1"/>
</dbReference>
<keyword evidence="3 8" id="KW-0378">Hydrolase</keyword>
<keyword evidence="9" id="KW-1185">Reference proteome</keyword>
<dbReference type="SUPFAM" id="SSF48208">
    <property type="entry name" value="Six-hairpin glycosidases"/>
    <property type="match status" value="1"/>
</dbReference>
<protein>
    <recommendedName>
        <fullName evidence="2">alpha-L-rhamnosidase</fullName>
        <ecNumber evidence="2">3.2.1.40</ecNumber>
    </recommendedName>
</protein>
<dbReference type="PROSITE" id="PS51257">
    <property type="entry name" value="PROKAR_LIPOPROTEIN"/>
    <property type="match status" value="1"/>
</dbReference>
<gene>
    <name evidence="8" type="ORF">ACFL27_00030</name>
</gene>
<dbReference type="PANTHER" id="PTHR33307">
    <property type="entry name" value="ALPHA-RHAMNOSIDASE (EUROFUNG)"/>
    <property type="match status" value="1"/>
</dbReference>
<name>A0ABV6YQT5_UNCC1</name>
<dbReference type="Pfam" id="PF17390">
    <property type="entry name" value="Bac_rhamnosid_C"/>
    <property type="match status" value="1"/>
</dbReference>
<dbReference type="PANTHER" id="PTHR33307:SF6">
    <property type="entry name" value="ALPHA-RHAMNOSIDASE (EUROFUNG)-RELATED"/>
    <property type="match status" value="1"/>
</dbReference>
<evidence type="ECO:0000313" key="8">
    <source>
        <dbReference type="EMBL" id="MFC1848569.1"/>
    </source>
</evidence>
<dbReference type="InterPro" id="IPR008902">
    <property type="entry name" value="Rhamnosid_concanavalin"/>
</dbReference>